<keyword evidence="2" id="KW-0472">Membrane</keyword>
<organism evidence="3 4">
    <name type="scientific">Knoellia flava TL1</name>
    <dbReference type="NCBI Taxonomy" id="1385518"/>
    <lineage>
        <taxon>Bacteria</taxon>
        <taxon>Bacillati</taxon>
        <taxon>Actinomycetota</taxon>
        <taxon>Actinomycetes</taxon>
        <taxon>Micrococcales</taxon>
        <taxon>Intrasporangiaceae</taxon>
        <taxon>Knoellia</taxon>
    </lineage>
</organism>
<protein>
    <recommendedName>
        <fullName evidence="5">Histidine kinase</fullName>
    </recommendedName>
</protein>
<sequence>MMLVVLALLAFVIEFAFMVGVFLLASGLVGGGLGGAVVGVLAVVLVAALWGLFIAPKARRRLPKVVRALASGGGVAVVGAVLLGLGRERFGLVLLGAGLVLVLAQLVLDETDAGRANGPAAANRARDAGDTRRSRRSQRSRRR</sequence>
<comment type="caution">
    <text evidence="3">The sequence shown here is derived from an EMBL/GenBank/DDBJ whole genome shotgun (WGS) entry which is preliminary data.</text>
</comment>
<keyword evidence="4" id="KW-1185">Reference proteome</keyword>
<keyword evidence="2" id="KW-1133">Transmembrane helix</keyword>
<dbReference type="InterPro" id="IPR021214">
    <property type="entry name" value="DUF2568"/>
</dbReference>
<evidence type="ECO:0000256" key="2">
    <source>
        <dbReference type="SAM" id="Phobius"/>
    </source>
</evidence>
<evidence type="ECO:0000256" key="1">
    <source>
        <dbReference type="SAM" id="MobiDB-lite"/>
    </source>
</evidence>
<evidence type="ECO:0000313" key="4">
    <source>
        <dbReference type="Proteomes" id="UP000029990"/>
    </source>
</evidence>
<feature type="transmembrane region" description="Helical" evidence="2">
    <location>
        <begin position="90"/>
        <end position="108"/>
    </location>
</feature>
<feature type="transmembrane region" description="Helical" evidence="2">
    <location>
        <begin position="65"/>
        <end position="84"/>
    </location>
</feature>
<evidence type="ECO:0008006" key="5">
    <source>
        <dbReference type="Google" id="ProtNLM"/>
    </source>
</evidence>
<proteinExistence type="predicted"/>
<name>A0ABR4XFE8_9MICO</name>
<dbReference type="EMBL" id="AVPI01000027">
    <property type="protein sequence ID" value="KGN30722.1"/>
    <property type="molecule type" value="Genomic_DNA"/>
</dbReference>
<dbReference type="Proteomes" id="UP000029990">
    <property type="component" value="Unassembled WGS sequence"/>
</dbReference>
<feature type="transmembrane region" description="Helical" evidence="2">
    <location>
        <begin position="28"/>
        <end position="53"/>
    </location>
</feature>
<feature type="compositionally biased region" description="Basic residues" evidence="1">
    <location>
        <begin position="133"/>
        <end position="143"/>
    </location>
</feature>
<feature type="region of interest" description="Disordered" evidence="1">
    <location>
        <begin position="117"/>
        <end position="143"/>
    </location>
</feature>
<evidence type="ECO:0000313" key="3">
    <source>
        <dbReference type="EMBL" id="KGN30722.1"/>
    </source>
</evidence>
<reference evidence="3 4" key="1">
    <citation type="submission" date="2013-08" db="EMBL/GenBank/DDBJ databases">
        <title>The genome sequence of Knoellia flava.</title>
        <authorList>
            <person name="Zhu W."/>
            <person name="Wang G."/>
        </authorList>
    </citation>
    <scope>NUCLEOTIDE SEQUENCE [LARGE SCALE GENOMIC DNA]</scope>
    <source>
        <strain evidence="3 4">TL1</strain>
    </source>
</reference>
<dbReference type="Pfam" id="PF10823">
    <property type="entry name" value="DUF2568"/>
    <property type="match status" value="1"/>
</dbReference>
<keyword evidence="2" id="KW-0812">Transmembrane</keyword>
<accession>A0ABR4XFE8</accession>
<gene>
    <name evidence="3" type="ORF">N798_10270</name>
</gene>